<evidence type="ECO:0008006" key="4">
    <source>
        <dbReference type="Google" id="ProtNLM"/>
    </source>
</evidence>
<protein>
    <recommendedName>
        <fullName evidence="4">Zinc ribbon domain-containing protein</fullName>
    </recommendedName>
</protein>
<sequence>MDLTMVEFNAQFKKYMNDVKILEKTHPRESIGLWVQICQFIVNFAKSPQCPRTLRPKLVNQADSIIVKVKHMQQGHINSVFSKDAQVPQKHISSSVAQHTNSFSSEENLDDSDSNSEDHLLSQLNSLPEIPSDEIADQSTKNNIANVENPQDPNQDLNEQTPPPSNATPMGPTNQSEAIPPKFDSSPLYDLKKLEEELKQMPSNMTEISPSPFANQSIIPDVDKVKKNLDLDSYKKETTFLDVTNTVHQGDSDQSEVNDQSKNARNDIMRVAGFSKDPLDRDKSKPEIINDPFSSVDPDENLLDQTEQRTCFACGGSLGDNELKCPLCGTENPLN</sequence>
<feature type="region of interest" description="Disordered" evidence="1">
    <location>
        <begin position="274"/>
        <end position="300"/>
    </location>
</feature>
<dbReference type="EMBL" id="CP104013">
    <property type="protein sequence ID" value="UYP48164.1"/>
    <property type="molecule type" value="Genomic_DNA"/>
</dbReference>
<evidence type="ECO:0000256" key="1">
    <source>
        <dbReference type="SAM" id="MobiDB-lite"/>
    </source>
</evidence>
<feature type="compositionally biased region" description="Polar residues" evidence="1">
    <location>
        <begin position="167"/>
        <end position="177"/>
    </location>
</feature>
<keyword evidence="3" id="KW-1185">Reference proteome</keyword>
<feature type="compositionally biased region" description="Polar residues" evidence="1">
    <location>
        <begin position="144"/>
        <end position="160"/>
    </location>
</feature>
<dbReference type="Proteomes" id="UP001208689">
    <property type="component" value="Chromosome"/>
</dbReference>
<feature type="region of interest" description="Disordered" evidence="1">
    <location>
        <begin position="144"/>
        <end position="186"/>
    </location>
</feature>
<evidence type="ECO:0000313" key="2">
    <source>
        <dbReference type="EMBL" id="UYP48164.1"/>
    </source>
</evidence>
<organism evidence="2 3">
    <name type="scientific">Candidatus Lokiarchaeum ossiferum</name>
    <dbReference type="NCBI Taxonomy" id="2951803"/>
    <lineage>
        <taxon>Archaea</taxon>
        <taxon>Promethearchaeati</taxon>
        <taxon>Promethearchaeota</taxon>
        <taxon>Promethearchaeia</taxon>
        <taxon>Promethearchaeales</taxon>
        <taxon>Promethearchaeaceae</taxon>
        <taxon>Candidatus Lokiarchaeum</taxon>
    </lineage>
</organism>
<feature type="compositionally biased region" description="Polar residues" evidence="1">
    <location>
        <begin position="91"/>
        <end position="100"/>
    </location>
</feature>
<evidence type="ECO:0000313" key="3">
    <source>
        <dbReference type="Proteomes" id="UP001208689"/>
    </source>
</evidence>
<feature type="region of interest" description="Disordered" evidence="1">
    <location>
        <begin position="89"/>
        <end position="120"/>
    </location>
</feature>
<feature type="compositionally biased region" description="Basic and acidic residues" evidence="1">
    <location>
        <begin position="277"/>
        <end position="288"/>
    </location>
</feature>
<gene>
    <name evidence="2" type="ORF">NEF87_004449</name>
</gene>
<proteinExistence type="predicted"/>
<accession>A0ABY6I0D3</accession>
<reference evidence="2" key="1">
    <citation type="submission" date="2022-09" db="EMBL/GenBank/DDBJ databases">
        <title>Actin cytoskeleton and complex cell architecture in an #Asgard archaeon.</title>
        <authorList>
            <person name="Ponce Toledo R.I."/>
            <person name="Schleper C."/>
            <person name="Rodrigues Oliveira T."/>
            <person name="Wollweber F."/>
            <person name="Xu J."/>
            <person name="Rittmann S."/>
            <person name="Klingl A."/>
            <person name="Pilhofer M."/>
        </authorList>
    </citation>
    <scope>NUCLEOTIDE SEQUENCE</scope>
    <source>
        <strain evidence="2">B-35</strain>
    </source>
</reference>
<name>A0ABY6I0D3_9ARCH</name>